<dbReference type="AlphaFoldDB" id="A0A3N1HQT0"/>
<evidence type="ECO:0000256" key="3">
    <source>
        <dbReference type="SAM" id="MobiDB-lite"/>
    </source>
</evidence>
<dbReference type="OrthoDB" id="262125at2"/>
<reference evidence="5 6" key="1">
    <citation type="journal article" date="2015" name="Stand. Genomic Sci.">
        <title>Genomic Encyclopedia of Bacterial and Archaeal Type Strains, Phase III: the genomes of soil and plant-associated and newly described type strains.</title>
        <authorList>
            <person name="Whitman W.B."/>
            <person name="Woyke T."/>
            <person name="Klenk H.P."/>
            <person name="Zhou Y."/>
            <person name="Lilburn T.G."/>
            <person name="Beck B.J."/>
            <person name="De Vos P."/>
            <person name="Vandamme P."/>
            <person name="Eisen J.A."/>
            <person name="Garrity G."/>
            <person name="Hugenholtz P."/>
            <person name="Kyrpides N.C."/>
        </authorList>
    </citation>
    <scope>NUCLEOTIDE SEQUENCE [LARGE SCALE GENOMIC DNA]</scope>
    <source>
        <strain evidence="5 6">CECT 7306</strain>
    </source>
</reference>
<keyword evidence="5" id="KW-0645">Protease</keyword>
<keyword evidence="1" id="KW-0732">Signal</keyword>
<dbReference type="InParanoid" id="A0A3N1HQT0"/>
<dbReference type="GO" id="GO:0004177">
    <property type="term" value="F:aminopeptidase activity"/>
    <property type="evidence" value="ECO:0007669"/>
    <property type="project" value="UniProtKB-KW"/>
</dbReference>
<evidence type="ECO:0000256" key="2">
    <source>
        <dbReference type="ARBA" id="ARBA00022801"/>
    </source>
</evidence>
<evidence type="ECO:0000256" key="1">
    <source>
        <dbReference type="ARBA" id="ARBA00022729"/>
    </source>
</evidence>
<sequence length="730" mass="76757">MTPDARTTPGPDPLHDLHAYVAQPRVSGLAVSPDGRRLALAVVTLDGEGTGYATSLWESPLDGGPCRRLTRGGTGEAAPVWTPQGDLLFTARRPAPVVPGRAGGAPAPDPGSDPGPADTTAPGRPAGGGGDDDAPPALWALPAAGGEARLVATRPGGVAVEAVARTAGTLLLTSSTMPAAGRDGDDADERRARTEAGVSAVLHTATPVRFWDADLGPARPRLLAAEPLAAAPGEVGAEEPRLELRDLTGHVGAGLEDTGWTLTDDGRTAVGTWVVPRAHGEQSDTLVAVDVATGRRTTLADERDLEHRGARVSPDGGTVALVVSRVGTADRATSHWVATAELRRDADGVVTGAGPLRHLTSGWDRWPDAVSWTADGRHLVVEADEGGAGPLFLVDSATGDVRRLTADHGAYAGARVTPDGWAYALRSAYDAAPAPVRVRLEDGPAGAAGTVEHLPTPVPPLALPGRLEDVSATAPDGTTVRSWLCLPHGADAEHPAPLATFIHGGPLASSNAWSWRWNPWLLVSRGYAVLLPDPALSTGYGQAFVDRGWGRWGREPYTDLLAAVDGAVARDDVDGTRTAALGGSFGGYMANWVAGHTDRFDAVVTHASLWALDQFAGTTDAGFFWAREMTPQVAEENSPHRHADAITTPVLVVHGDKDYRVPVGEGLRLWWDLLSRSEAEDGSSPHRFLYYPDENHWVLRPGGAVTWYQTVVGFLDQHVLGKDWVQPDHV</sequence>
<dbReference type="GO" id="GO:0006508">
    <property type="term" value="P:proteolysis"/>
    <property type="evidence" value="ECO:0007669"/>
    <property type="project" value="InterPro"/>
</dbReference>
<dbReference type="Gene3D" id="2.120.10.30">
    <property type="entry name" value="TolB, C-terminal domain"/>
    <property type="match status" value="2"/>
</dbReference>
<evidence type="ECO:0000313" key="6">
    <source>
        <dbReference type="Proteomes" id="UP000276232"/>
    </source>
</evidence>
<feature type="region of interest" description="Disordered" evidence="3">
    <location>
        <begin position="95"/>
        <end position="138"/>
    </location>
</feature>
<dbReference type="EMBL" id="RJKN01000002">
    <property type="protein sequence ID" value="ROP44799.1"/>
    <property type="molecule type" value="Genomic_DNA"/>
</dbReference>
<feature type="domain" description="Peptidase S9 prolyl oligopeptidase catalytic" evidence="4">
    <location>
        <begin position="513"/>
        <end position="719"/>
    </location>
</feature>
<feature type="compositionally biased region" description="Low complexity" evidence="3">
    <location>
        <begin position="114"/>
        <end position="124"/>
    </location>
</feature>
<dbReference type="PANTHER" id="PTHR42776">
    <property type="entry name" value="SERINE PEPTIDASE S9 FAMILY MEMBER"/>
    <property type="match status" value="1"/>
</dbReference>
<dbReference type="InterPro" id="IPR011042">
    <property type="entry name" value="6-blade_b-propeller_TolB-like"/>
</dbReference>
<proteinExistence type="predicted"/>
<dbReference type="SUPFAM" id="SSF82171">
    <property type="entry name" value="DPP6 N-terminal domain-like"/>
    <property type="match status" value="1"/>
</dbReference>
<keyword evidence="6" id="KW-1185">Reference proteome</keyword>
<gene>
    <name evidence="5" type="ORF">EDC03_0929</name>
</gene>
<comment type="caution">
    <text evidence="5">The sequence shown here is derived from an EMBL/GenBank/DDBJ whole genome shotgun (WGS) entry which is preliminary data.</text>
</comment>
<dbReference type="PANTHER" id="PTHR42776:SF13">
    <property type="entry name" value="DIPEPTIDYL-PEPTIDASE 5"/>
    <property type="match status" value="1"/>
</dbReference>
<keyword evidence="5" id="KW-0031">Aminopeptidase</keyword>
<dbReference type="InterPro" id="IPR001375">
    <property type="entry name" value="Peptidase_S9_cat"/>
</dbReference>
<feature type="compositionally biased region" description="Low complexity" evidence="3">
    <location>
        <begin position="95"/>
        <end position="106"/>
    </location>
</feature>
<protein>
    <submittedName>
        <fullName evidence="5">Dipeptidyl aminopeptidase/acylaminoacyl peptidase</fullName>
    </submittedName>
</protein>
<dbReference type="Proteomes" id="UP000276232">
    <property type="component" value="Unassembled WGS sequence"/>
</dbReference>
<evidence type="ECO:0000259" key="4">
    <source>
        <dbReference type="Pfam" id="PF00326"/>
    </source>
</evidence>
<organism evidence="5 6">
    <name type="scientific">Pseudokineococcus lusitanus</name>
    <dbReference type="NCBI Taxonomy" id="763993"/>
    <lineage>
        <taxon>Bacteria</taxon>
        <taxon>Bacillati</taxon>
        <taxon>Actinomycetota</taxon>
        <taxon>Actinomycetes</taxon>
        <taxon>Kineosporiales</taxon>
        <taxon>Kineosporiaceae</taxon>
        <taxon>Pseudokineococcus</taxon>
    </lineage>
</organism>
<dbReference type="Pfam" id="PF00326">
    <property type="entry name" value="Peptidase_S9"/>
    <property type="match status" value="1"/>
</dbReference>
<name>A0A3N1HQT0_9ACTN</name>
<dbReference type="SUPFAM" id="SSF53474">
    <property type="entry name" value="alpha/beta-Hydrolases"/>
    <property type="match status" value="1"/>
</dbReference>
<dbReference type="InterPro" id="IPR029058">
    <property type="entry name" value="AB_hydrolase_fold"/>
</dbReference>
<accession>A0A3N1HQT0</accession>
<keyword evidence="2" id="KW-0378">Hydrolase</keyword>
<dbReference type="GO" id="GO:0004252">
    <property type="term" value="F:serine-type endopeptidase activity"/>
    <property type="evidence" value="ECO:0007669"/>
    <property type="project" value="TreeGrafter"/>
</dbReference>
<dbReference type="Gene3D" id="3.40.50.1820">
    <property type="entry name" value="alpha/beta hydrolase"/>
    <property type="match status" value="1"/>
</dbReference>
<evidence type="ECO:0000313" key="5">
    <source>
        <dbReference type="EMBL" id="ROP44799.1"/>
    </source>
</evidence>
<dbReference type="RefSeq" id="WP_123379031.1">
    <property type="nucleotide sequence ID" value="NZ_RJKN01000002.1"/>
</dbReference>